<feature type="domain" description="Flagellin N-terminal" evidence="4">
    <location>
        <begin position="7"/>
        <end position="140"/>
    </location>
</feature>
<dbReference type="OrthoDB" id="9758307at2"/>
<evidence type="ECO:0000256" key="3">
    <source>
        <dbReference type="ARBA" id="ARBA00023143"/>
    </source>
</evidence>
<reference evidence="7" key="1">
    <citation type="submission" date="2016-10" db="EMBL/GenBank/DDBJ databases">
        <authorList>
            <person name="Varghese N."/>
            <person name="Submissions S."/>
        </authorList>
    </citation>
    <scope>NUCLEOTIDE SEQUENCE [LARGE SCALE GENOMIC DNA]</scope>
    <source>
        <strain evidence="7">CCM7597</strain>
    </source>
</reference>
<dbReference type="GO" id="GO:0005198">
    <property type="term" value="F:structural molecule activity"/>
    <property type="evidence" value="ECO:0007669"/>
    <property type="project" value="InterPro"/>
</dbReference>
<evidence type="ECO:0000256" key="2">
    <source>
        <dbReference type="ARBA" id="ARBA00005709"/>
    </source>
</evidence>
<dbReference type="SUPFAM" id="SSF64518">
    <property type="entry name" value="Phase 1 flagellin"/>
    <property type="match status" value="1"/>
</dbReference>
<dbReference type="EMBL" id="FNQR01000004">
    <property type="protein sequence ID" value="SEA39483.1"/>
    <property type="molecule type" value="Genomic_DNA"/>
</dbReference>
<dbReference type="NCBIfam" id="TIGR02550">
    <property type="entry name" value="flagell_flgL"/>
    <property type="match status" value="1"/>
</dbReference>
<keyword evidence="6" id="KW-0969">Cilium</keyword>
<keyword evidence="6" id="KW-0966">Cell projection</keyword>
<evidence type="ECO:0000313" key="6">
    <source>
        <dbReference type="EMBL" id="SEA39483.1"/>
    </source>
</evidence>
<keyword evidence="3" id="KW-0975">Bacterial flagellum</keyword>
<dbReference type="Pfam" id="PF00669">
    <property type="entry name" value="Flagellin_N"/>
    <property type="match status" value="1"/>
</dbReference>
<dbReference type="InterPro" id="IPR001492">
    <property type="entry name" value="Flagellin"/>
</dbReference>
<dbReference type="PANTHER" id="PTHR42792:SF1">
    <property type="entry name" value="FLAGELLAR HOOK-ASSOCIATED PROTEIN 3"/>
    <property type="match status" value="1"/>
</dbReference>
<feature type="domain" description="Flagellin C-terminal" evidence="5">
    <location>
        <begin position="216"/>
        <end position="292"/>
    </location>
</feature>
<dbReference type="PANTHER" id="PTHR42792">
    <property type="entry name" value="FLAGELLIN"/>
    <property type="match status" value="1"/>
</dbReference>
<accession>A0A1H4AU96</accession>
<dbReference type="GO" id="GO:0071973">
    <property type="term" value="P:bacterial-type flagellum-dependent cell motility"/>
    <property type="evidence" value="ECO:0007669"/>
    <property type="project" value="InterPro"/>
</dbReference>
<evidence type="ECO:0000313" key="7">
    <source>
        <dbReference type="Proteomes" id="UP000198584"/>
    </source>
</evidence>
<evidence type="ECO:0000256" key="1">
    <source>
        <dbReference type="ARBA" id="ARBA00004365"/>
    </source>
</evidence>
<dbReference type="Proteomes" id="UP000198584">
    <property type="component" value="Unassembled WGS sequence"/>
</dbReference>
<dbReference type="Gene3D" id="1.20.1330.10">
    <property type="entry name" value="f41 fragment of flagellin, N-terminal domain"/>
    <property type="match status" value="1"/>
</dbReference>
<evidence type="ECO:0000259" key="5">
    <source>
        <dbReference type="Pfam" id="PF00700"/>
    </source>
</evidence>
<dbReference type="RefSeq" id="WP_093043794.1">
    <property type="nucleotide sequence ID" value="NZ_FNQR01000004.1"/>
</dbReference>
<dbReference type="AlphaFoldDB" id="A0A1H4AU96"/>
<keyword evidence="7" id="KW-1185">Reference proteome</keyword>
<proteinExistence type="inferred from homology"/>
<dbReference type="InterPro" id="IPR013384">
    <property type="entry name" value="Flagell_FlgL"/>
</dbReference>
<name>A0A1H4AU96_9BACI</name>
<dbReference type="InterPro" id="IPR046358">
    <property type="entry name" value="Flagellin_C"/>
</dbReference>
<dbReference type="GO" id="GO:0009424">
    <property type="term" value="C:bacterial-type flagellum hook"/>
    <property type="evidence" value="ECO:0007669"/>
    <property type="project" value="InterPro"/>
</dbReference>
<sequence>MRVTQGMLTNNMLRHLSNSYDRMGKYQEQLSTGKKINRPSDNPVVAMKGMNYRTQLNEVQQFQRNLGEMHNWMENSDSAMDKATQAMQRVRELTVQASNGTYDQGQRENIAKEIGQLKDHMIDIANTKVNNKYIFNGNDTLNAPVDVSEENPPAADPSPFKVSDNSGEVMIEISKGNSLKANIDPTKVFSGQLFADLQGLENALKGNDESKLNGYLDIIDDHINNIVDERADLGARMNRIELVEDRLAQQEITATRILSENEDADIEKVITELKTQESVHRAALGVGARIIQPTLMDFLR</sequence>
<dbReference type="STRING" id="571932.SAMN05421743_104205"/>
<protein>
    <submittedName>
        <fullName evidence="6">Flagellar hook-associated protein 3 FlgL</fullName>
    </submittedName>
</protein>
<evidence type="ECO:0000259" key="4">
    <source>
        <dbReference type="Pfam" id="PF00669"/>
    </source>
</evidence>
<keyword evidence="6" id="KW-0282">Flagellum</keyword>
<dbReference type="InterPro" id="IPR001029">
    <property type="entry name" value="Flagellin_N"/>
</dbReference>
<gene>
    <name evidence="6" type="ORF">SAMN05421743_104205</name>
</gene>
<dbReference type="Pfam" id="PF00700">
    <property type="entry name" value="Flagellin_C"/>
    <property type="match status" value="1"/>
</dbReference>
<comment type="similarity">
    <text evidence="2">Belongs to the bacterial flagellin family.</text>
</comment>
<organism evidence="6 7">
    <name type="scientific">Thalassobacillus cyri</name>
    <dbReference type="NCBI Taxonomy" id="571932"/>
    <lineage>
        <taxon>Bacteria</taxon>
        <taxon>Bacillati</taxon>
        <taxon>Bacillota</taxon>
        <taxon>Bacilli</taxon>
        <taxon>Bacillales</taxon>
        <taxon>Bacillaceae</taxon>
        <taxon>Thalassobacillus</taxon>
    </lineage>
</organism>
<comment type="subcellular location">
    <subcellularLocation>
        <location evidence="1">Bacterial flagellum</location>
    </subcellularLocation>
</comment>